<keyword evidence="2" id="KW-1185">Reference proteome</keyword>
<organism evidence="1 2">
    <name type="scientific">Pontibacter diazotrophicus</name>
    <dbReference type="NCBI Taxonomy" id="1400979"/>
    <lineage>
        <taxon>Bacteria</taxon>
        <taxon>Pseudomonadati</taxon>
        <taxon>Bacteroidota</taxon>
        <taxon>Cytophagia</taxon>
        <taxon>Cytophagales</taxon>
        <taxon>Hymenobacteraceae</taxon>
        <taxon>Pontibacter</taxon>
    </lineage>
</organism>
<dbReference type="AlphaFoldDB" id="A0A3D8KZ72"/>
<dbReference type="RefSeq" id="WP_115568607.1">
    <property type="nucleotide sequence ID" value="NZ_QRGR01000062.1"/>
</dbReference>
<reference evidence="2" key="1">
    <citation type="submission" date="2018-08" db="EMBL/GenBank/DDBJ databases">
        <authorList>
            <person name="Liu Z.-W."/>
            <person name="Du Z.-J."/>
        </authorList>
    </citation>
    <scope>NUCLEOTIDE SEQUENCE [LARGE SCALE GENOMIC DNA]</scope>
    <source>
        <strain evidence="2">H4X</strain>
    </source>
</reference>
<dbReference type="OrthoDB" id="9769198at2"/>
<dbReference type="Proteomes" id="UP000256708">
    <property type="component" value="Unassembled WGS sequence"/>
</dbReference>
<dbReference type="EMBL" id="QRGR01000062">
    <property type="protein sequence ID" value="RDV10365.1"/>
    <property type="molecule type" value="Genomic_DNA"/>
</dbReference>
<evidence type="ECO:0000313" key="2">
    <source>
        <dbReference type="Proteomes" id="UP000256708"/>
    </source>
</evidence>
<name>A0A3D8KZ72_9BACT</name>
<proteinExistence type="predicted"/>
<protein>
    <submittedName>
        <fullName evidence="1">Uncharacterized protein</fullName>
    </submittedName>
</protein>
<gene>
    <name evidence="1" type="ORF">DXT99_26455</name>
</gene>
<sequence>MLCGTAIHGRLLWANYACVNCFIVDWLPERAGGRRVLLLPPIPVPEGEQEGKVTLDDIITHTLPLEQAADGHQIFKKKEDNCVKVVLKP</sequence>
<accession>A0A3D8KZ72</accession>
<comment type="caution">
    <text evidence="1">The sequence shown here is derived from an EMBL/GenBank/DDBJ whole genome shotgun (WGS) entry which is preliminary data.</text>
</comment>
<evidence type="ECO:0000313" key="1">
    <source>
        <dbReference type="EMBL" id="RDV10365.1"/>
    </source>
</evidence>